<gene>
    <name evidence="2" type="ORF">GW779_02170</name>
    <name evidence="1" type="ORF">GW910_04365</name>
</gene>
<dbReference type="Proteomes" id="UP000768163">
    <property type="component" value="Unassembled WGS sequence"/>
</dbReference>
<organism evidence="2 3">
    <name type="scientific">Candidatus Altarchaeum hamiconexum</name>
    <dbReference type="NCBI Taxonomy" id="1803513"/>
    <lineage>
        <taxon>Archaea</taxon>
        <taxon>Candidatus Altarchaeota</taxon>
        <taxon>Candidatus Altiarchaeia</taxon>
        <taxon>Candidatus Altarchaeales</taxon>
        <taxon>Candidatus Altarchaeaceae</taxon>
        <taxon>Candidatus Altarchaeum</taxon>
    </lineage>
</organism>
<name>A0A8J7Z3A3_9ARCH</name>
<sequence>MRRDIVNAYCILICCGINGIMKKACKGAVENNELTIGILPTRNKEDANEYDYVPYKREHFF</sequence>
<dbReference type="InterPro" id="IPR041164">
    <property type="entry name" value="LDcluster4"/>
</dbReference>
<dbReference type="Proteomes" id="UP000738826">
    <property type="component" value="Unassembled WGS sequence"/>
</dbReference>
<evidence type="ECO:0000313" key="1">
    <source>
        <dbReference type="EMBL" id="NCN65282.1"/>
    </source>
</evidence>
<evidence type="ECO:0000313" key="3">
    <source>
        <dbReference type="Proteomes" id="UP000738826"/>
    </source>
</evidence>
<accession>A0A8J7Z3A3</accession>
<dbReference type="SUPFAM" id="SSF102405">
    <property type="entry name" value="MCP/YpsA-like"/>
    <property type="match status" value="1"/>
</dbReference>
<dbReference type="EMBL" id="JAACQH010000039">
    <property type="protein sequence ID" value="NCS91215.1"/>
    <property type="molecule type" value="Genomic_DNA"/>
</dbReference>
<protein>
    <submittedName>
        <fullName evidence="2">Uncharacterized protein</fullName>
    </submittedName>
</protein>
<dbReference type="Pfam" id="PF18306">
    <property type="entry name" value="LDcluster4"/>
    <property type="match status" value="1"/>
</dbReference>
<evidence type="ECO:0000313" key="2">
    <source>
        <dbReference type="EMBL" id="NCS91215.1"/>
    </source>
</evidence>
<dbReference type="AlphaFoldDB" id="A0A8J7Z3A3"/>
<dbReference type="Gene3D" id="3.40.50.450">
    <property type="match status" value="1"/>
</dbReference>
<proteinExistence type="predicted"/>
<comment type="caution">
    <text evidence="2">The sequence shown here is derived from an EMBL/GenBank/DDBJ whole genome shotgun (WGS) entry which is preliminary data.</text>
</comment>
<reference evidence="2" key="1">
    <citation type="submission" date="2019-11" db="EMBL/GenBank/DDBJ databases">
        <title>Lipid analysis of CO2-rich subsurface aquifers suggests an autotrophy-based deep biosphere with lysolipids enriched in CPR bacteria.</title>
        <authorList>
            <person name="Probst A.J."/>
            <person name="Elling F.J."/>
            <person name="Castelle C.J."/>
            <person name="Zhu Q."/>
            <person name="Elvert M."/>
            <person name="Birarda G."/>
            <person name="Holman H.-Y."/>
            <person name="Lane K.R."/>
            <person name="Ladd B."/>
            <person name="Ryan M.C."/>
            <person name="Woyke T."/>
            <person name="Hinrichs K.-U."/>
            <person name="Banfield J.F."/>
        </authorList>
    </citation>
    <scope>NUCLEOTIDE SEQUENCE</scope>
    <source>
        <strain evidence="1">CG_2015-01_33_1645</strain>
        <strain evidence="2">CG_2015-04_33_537</strain>
    </source>
</reference>
<dbReference type="EMBL" id="JAACVF010000114">
    <property type="protein sequence ID" value="NCN65282.1"/>
    <property type="molecule type" value="Genomic_DNA"/>
</dbReference>